<dbReference type="InterPro" id="IPR011204">
    <property type="entry name" value="Virulence_RhuM-like"/>
</dbReference>
<dbReference type="PANTHER" id="PTHR35810">
    <property type="entry name" value="CYTOPLASMIC PROTEIN-RELATED"/>
    <property type="match status" value="1"/>
</dbReference>
<comment type="caution">
    <text evidence="2">The sequence shown here is derived from an EMBL/GenBank/DDBJ whole genome shotgun (WGS) entry which is preliminary data.</text>
</comment>
<dbReference type="PROSITE" id="PS51459">
    <property type="entry name" value="FIDO"/>
    <property type="match status" value="1"/>
</dbReference>
<dbReference type="PANTHER" id="PTHR35810:SF1">
    <property type="entry name" value="CYTOPLASMIC PROTEIN"/>
    <property type="match status" value="1"/>
</dbReference>
<dbReference type="RefSeq" id="WP_273133615.1">
    <property type="nucleotide sequence ID" value="NZ_VMRX01000025.1"/>
</dbReference>
<evidence type="ECO:0000259" key="1">
    <source>
        <dbReference type="PROSITE" id="PS51459"/>
    </source>
</evidence>
<gene>
    <name evidence="2" type="ORF">FHK81_09720</name>
</gene>
<dbReference type="InterPro" id="IPR053737">
    <property type="entry name" value="Type_II_TA_Toxin"/>
</dbReference>
<protein>
    <recommendedName>
        <fullName evidence="1">Fido domain-containing protein</fullName>
    </recommendedName>
</protein>
<sequence length="340" mass="38548">MTEQQVRIFTSTDGQAQLEVALDQETVWLSQVQMAELFGKDVRTVNEHVGNVFQEGELEKEPTIRKFRIVRQEGKRQVQRDIDHYNLDMIISVGYRVKSQRGVQFRKWATQVLKDHLVEGYTLNQRRLAERGIEFEQAVDLLSRTLTNQGLVSNEGEAVARVISDYARSWSLLQGYDEQQLAEVGIKQPDMQPLELDEALKAIGELKQTLMAKGEATELFGQLRGDGLASALATIEQGFGDELFYPNVATRAAHLLYFVIKNHPLADGNKRCGSFLFLWYLRRNAALLARPVEQLINDNTLVALALLVAESLPDQKTLMIRLIEHFLLLKEPADVRGEGE</sequence>
<evidence type="ECO:0000313" key="2">
    <source>
        <dbReference type="EMBL" id="TVT33137.1"/>
    </source>
</evidence>
<dbReference type="Gene3D" id="1.20.120.1870">
    <property type="entry name" value="Fic/DOC protein, Fido domain"/>
    <property type="match status" value="1"/>
</dbReference>
<dbReference type="EMBL" id="VMRX01000025">
    <property type="protein sequence ID" value="TVT33137.1"/>
    <property type="molecule type" value="Genomic_DNA"/>
</dbReference>
<dbReference type="Pfam" id="PF13310">
    <property type="entry name" value="Virulence_RhuM"/>
    <property type="match status" value="1"/>
</dbReference>
<evidence type="ECO:0000313" key="3">
    <source>
        <dbReference type="Proteomes" id="UP000319142"/>
    </source>
</evidence>
<dbReference type="SUPFAM" id="SSF140931">
    <property type="entry name" value="Fic-like"/>
    <property type="match status" value="1"/>
</dbReference>
<name>A0A558B9E9_9GAMM</name>
<dbReference type="InterPro" id="IPR003812">
    <property type="entry name" value="Fido"/>
</dbReference>
<accession>A0A558B9E9</accession>
<proteinExistence type="predicted"/>
<dbReference type="Proteomes" id="UP000319142">
    <property type="component" value="Unassembled WGS sequence"/>
</dbReference>
<feature type="domain" description="Fido" evidence="1">
    <location>
        <begin position="198"/>
        <end position="324"/>
    </location>
</feature>
<reference evidence="2 3" key="1">
    <citation type="submission" date="2019-07" db="EMBL/GenBank/DDBJ databases">
        <title>The pathways for chlorine oxyanion respiration interact through the shared metabolite chlorate.</title>
        <authorList>
            <person name="Barnum T.P."/>
            <person name="Cheng Y."/>
            <person name="Hill K.A."/>
            <person name="Lucas L.N."/>
            <person name="Carlson H.K."/>
            <person name="Coates J.D."/>
        </authorList>
    </citation>
    <scope>NUCLEOTIDE SEQUENCE [LARGE SCALE GENOMIC DNA]</scope>
    <source>
        <strain evidence="2">UCB</strain>
    </source>
</reference>
<dbReference type="InterPro" id="IPR036597">
    <property type="entry name" value="Fido-like_dom_sf"/>
</dbReference>
<organism evidence="2 3">
    <name type="scientific">Marinobacter vinifirmus</name>
    <dbReference type="NCBI Taxonomy" id="355591"/>
    <lineage>
        <taxon>Bacteria</taxon>
        <taxon>Pseudomonadati</taxon>
        <taxon>Pseudomonadota</taxon>
        <taxon>Gammaproteobacteria</taxon>
        <taxon>Pseudomonadales</taxon>
        <taxon>Marinobacteraceae</taxon>
        <taxon>Marinobacter</taxon>
    </lineage>
</organism>
<dbReference type="AlphaFoldDB" id="A0A558B9E9"/>
<dbReference type="Pfam" id="PF02661">
    <property type="entry name" value="Fic"/>
    <property type="match status" value="1"/>
</dbReference>